<name>A0A9E7PPH4_9EURY</name>
<gene>
    <name evidence="1" type="ORF">L6E24_14290</name>
</gene>
<dbReference type="Proteomes" id="UP001060368">
    <property type="component" value="Chromosome"/>
</dbReference>
<dbReference type="KEGG" id="mend:L6E24_14290"/>
<proteinExistence type="predicted"/>
<dbReference type="RefSeq" id="WP_257742629.1">
    <property type="nucleotide sequence ID" value="NZ_CP096115.1"/>
</dbReference>
<keyword evidence="2" id="KW-1185">Reference proteome</keyword>
<dbReference type="GeneID" id="74308897"/>
<sequence>MSASSSDITEAYQVCYDLNEDNKKREIKGLLAACTKFGLDEGVIITESSSVVITEGEIKIKLIPVTLFLLGLDEGV</sequence>
<accession>A0A9E7PPH4</accession>
<dbReference type="AlphaFoldDB" id="A0A9E7PPH4"/>
<evidence type="ECO:0000313" key="2">
    <source>
        <dbReference type="Proteomes" id="UP001060368"/>
    </source>
</evidence>
<dbReference type="EMBL" id="CP096115">
    <property type="protein sequence ID" value="UUX92481.1"/>
    <property type="molecule type" value="Genomic_DNA"/>
</dbReference>
<protein>
    <submittedName>
        <fullName evidence="1">Uncharacterized protein</fullName>
    </submittedName>
</protein>
<evidence type="ECO:0000313" key="1">
    <source>
        <dbReference type="EMBL" id="UUX92481.1"/>
    </source>
</evidence>
<organism evidence="1 2">
    <name type="scientific">Methanoplanus endosymbiosus</name>
    <dbReference type="NCBI Taxonomy" id="33865"/>
    <lineage>
        <taxon>Archaea</taxon>
        <taxon>Methanobacteriati</taxon>
        <taxon>Methanobacteriota</taxon>
        <taxon>Stenosarchaea group</taxon>
        <taxon>Methanomicrobia</taxon>
        <taxon>Methanomicrobiales</taxon>
        <taxon>Methanomicrobiaceae</taxon>
        <taxon>Methanoplanus</taxon>
    </lineage>
</organism>
<reference evidence="1" key="1">
    <citation type="submission" date="2022-04" db="EMBL/GenBank/DDBJ databases">
        <title>Complete genome of Methanoplanus endosymbiosus DSM 3599.</title>
        <authorList>
            <person name="Chen S.-C."/>
            <person name="You Y.-T."/>
            <person name="Zhou Y.-Z."/>
            <person name="Lai M.-C."/>
        </authorList>
    </citation>
    <scope>NUCLEOTIDE SEQUENCE</scope>
    <source>
        <strain evidence="1">DSM 3599</strain>
    </source>
</reference>